<feature type="signal peptide" evidence="1">
    <location>
        <begin position="1"/>
        <end position="21"/>
    </location>
</feature>
<reference evidence="3" key="1">
    <citation type="journal article" date="2013" name="Nature">
        <title>Draft genome of the wheat A-genome progenitor Triticum urartu.</title>
        <authorList>
            <person name="Ling H.Q."/>
            <person name="Zhao S."/>
            <person name="Liu D."/>
            <person name="Wang J."/>
            <person name="Sun H."/>
            <person name="Zhang C."/>
            <person name="Fan H."/>
            <person name="Li D."/>
            <person name="Dong L."/>
            <person name="Tao Y."/>
            <person name="Gao C."/>
            <person name="Wu H."/>
            <person name="Li Y."/>
            <person name="Cui Y."/>
            <person name="Guo X."/>
            <person name="Zheng S."/>
            <person name="Wang B."/>
            <person name="Yu K."/>
            <person name="Liang Q."/>
            <person name="Yang W."/>
            <person name="Lou X."/>
            <person name="Chen J."/>
            <person name="Feng M."/>
            <person name="Jian J."/>
            <person name="Zhang X."/>
            <person name="Luo G."/>
            <person name="Jiang Y."/>
            <person name="Liu J."/>
            <person name="Wang Z."/>
            <person name="Sha Y."/>
            <person name="Zhang B."/>
            <person name="Wu H."/>
            <person name="Tang D."/>
            <person name="Shen Q."/>
            <person name="Xue P."/>
            <person name="Zou S."/>
            <person name="Wang X."/>
            <person name="Liu X."/>
            <person name="Wang F."/>
            <person name="Yang Y."/>
            <person name="An X."/>
            <person name="Dong Z."/>
            <person name="Zhang K."/>
            <person name="Zhang X."/>
            <person name="Luo M.C."/>
            <person name="Dvorak J."/>
            <person name="Tong Y."/>
            <person name="Wang J."/>
            <person name="Yang H."/>
            <person name="Li Z."/>
            <person name="Wang D."/>
            <person name="Zhang A."/>
            <person name="Wang J."/>
        </authorList>
    </citation>
    <scope>NUCLEOTIDE SEQUENCE</scope>
    <source>
        <strain evidence="3">cv. G1812</strain>
    </source>
</reference>
<keyword evidence="1" id="KW-0732">Signal</keyword>
<organism evidence="2 3">
    <name type="scientific">Triticum urartu</name>
    <name type="common">Red wild einkorn</name>
    <name type="synonym">Crithodium urartu</name>
    <dbReference type="NCBI Taxonomy" id="4572"/>
    <lineage>
        <taxon>Eukaryota</taxon>
        <taxon>Viridiplantae</taxon>
        <taxon>Streptophyta</taxon>
        <taxon>Embryophyta</taxon>
        <taxon>Tracheophyta</taxon>
        <taxon>Spermatophyta</taxon>
        <taxon>Magnoliopsida</taxon>
        <taxon>Liliopsida</taxon>
        <taxon>Poales</taxon>
        <taxon>Poaceae</taxon>
        <taxon>BOP clade</taxon>
        <taxon>Pooideae</taxon>
        <taxon>Triticodae</taxon>
        <taxon>Triticeae</taxon>
        <taxon>Triticinae</taxon>
        <taxon>Triticum</taxon>
    </lineage>
</organism>
<sequence length="100" mass="10668">TSPTPLLLLLLVGLPGALVSACGRTSTTAALICDAREPLALLRSGYVETTVATLIPLPRSTSSSSTQDCQVPLRTDIAKYHEDTRTTTVDEHFAKFHDTA</sequence>
<proteinExistence type="predicted"/>
<feature type="chain" id="PRO_5035897959" evidence="1">
    <location>
        <begin position="22"/>
        <end position="100"/>
    </location>
</feature>
<evidence type="ECO:0000313" key="2">
    <source>
        <dbReference type="EnsemblPlants" id="TuG1812G0700002170.01.T01.cds251340"/>
    </source>
</evidence>
<reference evidence="2" key="3">
    <citation type="submission" date="2022-06" db="UniProtKB">
        <authorList>
            <consortium name="EnsemblPlants"/>
        </authorList>
    </citation>
    <scope>IDENTIFICATION</scope>
</reference>
<accession>A0A8R7V5R3</accession>
<keyword evidence="3" id="KW-1185">Reference proteome</keyword>
<dbReference type="AlphaFoldDB" id="A0A8R7V5R3"/>
<reference evidence="2" key="2">
    <citation type="submission" date="2018-03" db="EMBL/GenBank/DDBJ databases">
        <title>The Triticum urartu genome reveals the dynamic nature of wheat genome evolution.</title>
        <authorList>
            <person name="Ling H."/>
            <person name="Ma B."/>
            <person name="Shi X."/>
            <person name="Liu H."/>
            <person name="Dong L."/>
            <person name="Sun H."/>
            <person name="Cao Y."/>
            <person name="Gao Q."/>
            <person name="Zheng S."/>
            <person name="Li Y."/>
            <person name="Yu Y."/>
            <person name="Du H."/>
            <person name="Qi M."/>
            <person name="Li Y."/>
            <person name="Yu H."/>
            <person name="Cui Y."/>
            <person name="Wang N."/>
            <person name="Chen C."/>
            <person name="Wu H."/>
            <person name="Zhao Y."/>
            <person name="Zhang J."/>
            <person name="Li Y."/>
            <person name="Zhou W."/>
            <person name="Zhang B."/>
            <person name="Hu W."/>
            <person name="Eijk M."/>
            <person name="Tang J."/>
            <person name="Witsenboer H."/>
            <person name="Zhao S."/>
            <person name="Li Z."/>
            <person name="Zhang A."/>
            <person name="Wang D."/>
            <person name="Liang C."/>
        </authorList>
    </citation>
    <scope>NUCLEOTIDE SEQUENCE [LARGE SCALE GENOMIC DNA]</scope>
    <source>
        <strain evidence="2">cv. G1812</strain>
    </source>
</reference>
<dbReference type="Proteomes" id="UP000015106">
    <property type="component" value="Chromosome 7"/>
</dbReference>
<dbReference type="Gramene" id="TuG1812G0700002170.01.T01">
    <property type="protein sequence ID" value="TuG1812G0700002170.01.T01.cds251340"/>
    <property type="gene ID" value="TuG1812G0700002170.01"/>
</dbReference>
<name>A0A8R7V5R3_TRIUA</name>
<protein>
    <submittedName>
        <fullName evidence="2">Uncharacterized protein</fullName>
    </submittedName>
</protein>
<evidence type="ECO:0000313" key="3">
    <source>
        <dbReference type="Proteomes" id="UP000015106"/>
    </source>
</evidence>
<dbReference type="EnsemblPlants" id="TuG1812G0700002170.01.T01">
    <property type="protein sequence ID" value="TuG1812G0700002170.01.T01.cds251340"/>
    <property type="gene ID" value="TuG1812G0700002170.01"/>
</dbReference>
<evidence type="ECO:0000256" key="1">
    <source>
        <dbReference type="SAM" id="SignalP"/>
    </source>
</evidence>